<protein>
    <submittedName>
        <fullName evidence="1">Uncharacterized protein</fullName>
    </submittedName>
</protein>
<proteinExistence type="predicted"/>
<name>A0AA88CHQ8_FICCA</name>
<sequence length="90" mass="10173">MAAHHGKQTYRQCLMQDCGKMALQTVKCGMDTATGFGKYVVSCYMLCYVIMKYVMGKEKFQVCKASKLPRVVPTHTRSGLVHDLNMISFK</sequence>
<evidence type="ECO:0000313" key="1">
    <source>
        <dbReference type="EMBL" id="GMN20438.1"/>
    </source>
</evidence>
<dbReference type="AlphaFoldDB" id="A0AA88CHQ8"/>
<keyword evidence="2" id="KW-1185">Reference proteome</keyword>
<accession>A0AA88CHQ8</accession>
<dbReference type="Proteomes" id="UP001187192">
    <property type="component" value="Unassembled WGS sequence"/>
</dbReference>
<organism evidence="1 2">
    <name type="scientific">Ficus carica</name>
    <name type="common">Common fig</name>
    <dbReference type="NCBI Taxonomy" id="3494"/>
    <lineage>
        <taxon>Eukaryota</taxon>
        <taxon>Viridiplantae</taxon>
        <taxon>Streptophyta</taxon>
        <taxon>Embryophyta</taxon>
        <taxon>Tracheophyta</taxon>
        <taxon>Spermatophyta</taxon>
        <taxon>Magnoliopsida</taxon>
        <taxon>eudicotyledons</taxon>
        <taxon>Gunneridae</taxon>
        <taxon>Pentapetalae</taxon>
        <taxon>rosids</taxon>
        <taxon>fabids</taxon>
        <taxon>Rosales</taxon>
        <taxon>Moraceae</taxon>
        <taxon>Ficeae</taxon>
        <taxon>Ficus</taxon>
    </lineage>
</organism>
<comment type="caution">
    <text evidence="1">The sequence shown here is derived from an EMBL/GenBank/DDBJ whole genome shotgun (WGS) entry which is preliminary data.</text>
</comment>
<reference evidence="1" key="1">
    <citation type="submission" date="2023-07" db="EMBL/GenBank/DDBJ databases">
        <title>draft genome sequence of fig (Ficus carica).</title>
        <authorList>
            <person name="Takahashi T."/>
            <person name="Nishimura K."/>
        </authorList>
    </citation>
    <scope>NUCLEOTIDE SEQUENCE</scope>
</reference>
<evidence type="ECO:0000313" key="2">
    <source>
        <dbReference type="Proteomes" id="UP001187192"/>
    </source>
</evidence>
<gene>
    <name evidence="1" type="ORF">TIFTF001_043089</name>
</gene>
<dbReference type="EMBL" id="BTGU01002626">
    <property type="protein sequence ID" value="GMN20438.1"/>
    <property type="molecule type" value="Genomic_DNA"/>
</dbReference>